<dbReference type="AlphaFoldDB" id="A0A6I4LZF5"/>
<dbReference type="Gene3D" id="3.40.50.720">
    <property type="entry name" value="NAD(P)-binding Rossmann-like Domain"/>
    <property type="match status" value="1"/>
</dbReference>
<dbReference type="OrthoDB" id="9786360at2"/>
<reference evidence="3 4" key="1">
    <citation type="submission" date="2019-01" db="EMBL/GenBank/DDBJ databases">
        <title>Sphingorhabdus lacus sp.nov., isolated from an oligotrophic freshwater lake.</title>
        <authorList>
            <person name="Park M."/>
        </authorList>
    </citation>
    <scope>NUCLEOTIDE SEQUENCE [LARGE SCALE GENOMIC DNA]</scope>
    <source>
        <strain evidence="3 4">IMCC26285</strain>
    </source>
</reference>
<dbReference type="SUPFAM" id="SSF51735">
    <property type="entry name" value="NAD(P)-binding Rossmann-fold domains"/>
    <property type="match status" value="1"/>
</dbReference>
<keyword evidence="2" id="KW-0560">Oxidoreductase</keyword>
<dbReference type="Proteomes" id="UP000471147">
    <property type="component" value="Unassembled WGS sequence"/>
</dbReference>
<evidence type="ECO:0000256" key="1">
    <source>
        <dbReference type="ARBA" id="ARBA00006484"/>
    </source>
</evidence>
<keyword evidence="4" id="KW-1185">Reference proteome</keyword>
<name>A0A6I4LZF5_9SPHN</name>
<proteinExistence type="inferred from homology"/>
<accession>A0A6I4LZF5</accession>
<evidence type="ECO:0000256" key="2">
    <source>
        <dbReference type="ARBA" id="ARBA00023002"/>
    </source>
</evidence>
<evidence type="ECO:0000313" key="4">
    <source>
        <dbReference type="Proteomes" id="UP000471147"/>
    </source>
</evidence>
<dbReference type="PRINTS" id="PR00081">
    <property type="entry name" value="GDHRDH"/>
</dbReference>
<sequence length="253" mass="27290">MTPQAPLALVTGGKRRLGAEIAKTLAKAGYALALVSHVDKAPDADLLQIMAEQNSDWHAFTCDLGNPENAGKLISEVTAHFGRPVDLLVNNAAMFGQDDWHGMDVDTLEAHFRLNLFTPLLLAKEVVRATQDHQRPAIVHILDQRITNPHGDQLSYTLSKQALAASVRSMAASFGSAARVNGVAPGLVISTDEYDEALEDRLAHRMPLGALPSPQAVAEAVLYLARAVDVTGQTIFVDGGAHLKSFDRDFMHL</sequence>
<comment type="similarity">
    <text evidence="1">Belongs to the short-chain dehydrogenases/reductases (SDR) family.</text>
</comment>
<evidence type="ECO:0000313" key="3">
    <source>
        <dbReference type="EMBL" id="MVZ98299.1"/>
    </source>
</evidence>
<dbReference type="PANTHER" id="PTHR43639">
    <property type="entry name" value="OXIDOREDUCTASE, SHORT-CHAIN DEHYDROGENASE/REDUCTASE FAMILY (AFU_ORTHOLOGUE AFUA_5G02870)"/>
    <property type="match status" value="1"/>
</dbReference>
<comment type="caution">
    <text evidence="3">The sequence shown here is derived from an EMBL/GenBank/DDBJ whole genome shotgun (WGS) entry which is preliminary data.</text>
</comment>
<dbReference type="EMBL" id="SDWJ01000002">
    <property type="protein sequence ID" value="MVZ98299.1"/>
    <property type="molecule type" value="Genomic_DNA"/>
</dbReference>
<dbReference type="GO" id="GO:0016491">
    <property type="term" value="F:oxidoreductase activity"/>
    <property type="evidence" value="ECO:0007669"/>
    <property type="project" value="UniProtKB-KW"/>
</dbReference>
<dbReference type="InterPro" id="IPR002347">
    <property type="entry name" value="SDR_fam"/>
</dbReference>
<dbReference type="PANTHER" id="PTHR43639:SF1">
    <property type="entry name" value="SHORT-CHAIN DEHYDROGENASE_REDUCTASE FAMILY PROTEIN"/>
    <property type="match status" value="1"/>
</dbReference>
<dbReference type="Pfam" id="PF13561">
    <property type="entry name" value="adh_short_C2"/>
    <property type="match status" value="1"/>
</dbReference>
<dbReference type="RefSeq" id="WP_160354226.1">
    <property type="nucleotide sequence ID" value="NZ_SDWJ01000002.1"/>
</dbReference>
<protein>
    <submittedName>
        <fullName evidence="3">SDR family oxidoreductase</fullName>
    </submittedName>
</protein>
<gene>
    <name evidence="3" type="ORF">EUU23_11400</name>
</gene>
<organism evidence="3 4">
    <name type="scientific">Sphingorhabdus profundilacus</name>
    <dbReference type="NCBI Taxonomy" id="2509718"/>
    <lineage>
        <taxon>Bacteria</taxon>
        <taxon>Pseudomonadati</taxon>
        <taxon>Pseudomonadota</taxon>
        <taxon>Alphaproteobacteria</taxon>
        <taxon>Sphingomonadales</taxon>
        <taxon>Sphingomonadaceae</taxon>
        <taxon>Sphingorhabdus</taxon>
    </lineage>
</organism>
<dbReference type="InterPro" id="IPR036291">
    <property type="entry name" value="NAD(P)-bd_dom_sf"/>
</dbReference>